<dbReference type="EMBL" id="JRJU01000003">
    <property type="protein sequence ID" value="KHF41365.1"/>
    <property type="molecule type" value="Genomic_DNA"/>
</dbReference>
<organism evidence="1 2">
    <name type="scientific">Halalkalibacter okhensis</name>
    <dbReference type="NCBI Taxonomy" id="333138"/>
    <lineage>
        <taxon>Bacteria</taxon>
        <taxon>Bacillati</taxon>
        <taxon>Bacillota</taxon>
        <taxon>Bacilli</taxon>
        <taxon>Bacillales</taxon>
        <taxon>Bacillaceae</taxon>
        <taxon>Halalkalibacter</taxon>
    </lineage>
</organism>
<proteinExistence type="predicted"/>
<dbReference type="AlphaFoldDB" id="A0A0B0IJC6"/>
<comment type="caution">
    <text evidence="1">The sequence shown here is derived from an EMBL/GenBank/DDBJ whole genome shotgun (WGS) entry which is preliminary data.</text>
</comment>
<reference evidence="1 2" key="1">
    <citation type="submission" date="2014-09" db="EMBL/GenBank/DDBJ databases">
        <title>Genome sequencing and annotation of Bacillus Okhensis strain Kh10-101T.</title>
        <authorList>
            <person name="Prakash J.S."/>
        </authorList>
    </citation>
    <scope>NUCLEOTIDE SEQUENCE [LARGE SCALE GENOMIC DNA]</scope>
    <source>
        <strain evidence="2">Kh10-101T</strain>
    </source>
</reference>
<evidence type="ECO:0000313" key="2">
    <source>
        <dbReference type="Proteomes" id="UP000030832"/>
    </source>
</evidence>
<gene>
    <name evidence="1" type="ORF">LQ50_03785</name>
</gene>
<name>A0A0B0IJC6_9BACI</name>
<dbReference type="OrthoDB" id="2454651at2"/>
<evidence type="ECO:0000313" key="1">
    <source>
        <dbReference type="EMBL" id="KHF41365.1"/>
    </source>
</evidence>
<accession>A0A0B0IJC6</accession>
<keyword evidence="2" id="KW-1185">Reference proteome</keyword>
<dbReference type="eggNOG" id="ENOG5033ASA">
    <property type="taxonomic scope" value="Bacteria"/>
</dbReference>
<sequence>MSDYQQYVTEREKVDMLLEKGYEITKVIENLSGAFVDFLRLGGKEDEDYVQLHIQTADARKYFATKMLERQQS</sequence>
<protein>
    <submittedName>
        <fullName evidence="1">Uncharacterized protein</fullName>
    </submittedName>
</protein>
<dbReference type="Proteomes" id="UP000030832">
    <property type="component" value="Unassembled WGS sequence"/>
</dbReference>
<dbReference type="RefSeq" id="WP_034626258.1">
    <property type="nucleotide sequence ID" value="NZ_JRJU01000003.1"/>
</dbReference>